<dbReference type="GO" id="GO:0050661">
    <property type="term" value="F:NADP binding"/>
    <property type="evidence" value="ECO:0007669"/>
    <property type="project" value="InterPro"/>
</dbReference>
<sequence>MANLGFIGLGVMGSEMVDRLLAKGHSVTGYNRTRSKAERLIAKGMKFAESPREVAEAADVVLSMVTNGSALKGIAEGPNGFLAGLRAGKILVDISTVGPDLSREIAEKVRALGADMLDAPVSGSVITLQQGNLSVMVGGRAETFEKVKPILLDIGPKVTHVGGNGLALSMKIASNLSLAVQMLAFSEGVLLAEKSGIKREVAVDVLTHSAIASPMIKYRGPFVLQQPEEAWFDVNMMQKDMLLALDLGRQLNVPLPTTAVTNEFLTAARALNWAKLDFAVIFDVLAKLSGIDTGVGR</sequence>
<dbReference type="PANTHER" id="PTHR43580:SF2">
    <property type="entry name" value="CYTOKINE-LIKE NUCLEAR FACTOR N-PAC"/>
    <property type="match status" value="1"/>
</dbReference>
<dbReference type="InterPro" id="IPR006115">
    <property type="entry name" value="6PGDH_NADP-bd"/>
</dbReference>
<feature type="active site" evidence="3">
    <location>
        <position position="171"/>
    </location>
</feature>
<dbReference type="InterPro" id="IPR029154">
    <property type="entry name" value="HIBADH-like_NADP-bd"/>
</dbReference>
<evidence type="ECO:0000256" key="1">
    <source>
        <dbReference type="ARBA" id="ARBA00023002"/>
    </source>
</evidence>
<dbReference type="Gene3D" id="3.40.50.720">
    <property type="entry name" value="NAD(P)-binding Rossmann-like Domain"/>
    <property type="match status" value="1"/>
</dbReference>
<evidence type="ECO:0000313" key="6">
    <source>
        <dbReference type="EMBL" id="MBB5319245.1"/>
    </source>
</evidence>
<dbReference type="InterPro" id="IPR036291">
    <property type="entry name" value="NAD(P)-bd_dom_sf"/>
</dbReference>
<evidence type="ECO:0000313" key="7">
    <source>
        <dbReference type="Proteomes" id="UP000568106"/>
    </source>
</evidence>
<dbReference type="AlphaFoldDB" id="A0A7W8IMJ7"/>
<dbReference type="InterPro" id="IPR008927">
    <property type="entry name" value="6-PGluconate_DH-like_C_sf"/>
</dbReference>
<name>A0A7W8IMJ7_9BACT</name>
<comment type="caution">
    <text evidence="6">The sequence shown here is derived from an EMBL/GenBank/DDBJ whole genome shotgun (WGS) entry which is preliminary data.</text>
</comment>
<reference evidence="6" key="1">
    <citation type="submission" date="2020-08" db="EMBL/GenBank/DDBJ databases">
        <title>Genomic Encyclopedia of Type Strains, Phase IV (KMG-V): Genome sequencing to study the core and pangenomes of soil and plant-associated prokaryotes.</title>
        <authorList>
            <person name="Whitman W."/>
        </authorList>
    </citation>
    <scope>NUCLEOTIDE SEQUENCE [LARGE SCALE GENOMIC DNA]</scope>
    <source>
        <strain evidence="6">M8UP27</strain>
    </source>
</reference>
<dbReference type="SUPFAM" id="SSF48179">
    <property type="entry name" value="6-phosphogluconate dehydrogenase C-terminal domain-like"/>
    <property type="match status" value="1"/>
</dbReference>
<organism evidence="6 7">
    <name type="scientific">Tunturiibacter empetritectus</name>
    <dbReference type="NCBI Taxonomy" id="3069691"/>
    <lineage>
        <taxon>Bacteria</taxon>
        <taxon>Pseudomonadati</taxon>
        <taxon>Acidobacteriota</taxon>
        <taxon>Terriglobia</taxon>
        <taxon>Terriglobales</taxon>
        <taxon>Acidobacteriaceae</taxon>
        <taxon>Tunturiibacter</taxon>
    </lineage>
</organism>
<dbReference type="InterPro" id="IPR015815">
    <property type="entry name" value="HIBADH-related"/>
</dbReference>
<evidence type="ECO:0000259" key="5">
    <source>
        <dbReference type="Pfam" id="PF14833"/>
    </source>
</evidence>
<dbReference type="Pfam" id="PF14833">
    <property type="entry name" value="NAD_binding_11"/>
    <property type="match status" value="1"/>
</dbReference>
<dbReference type="PANTHER" id="PTHR43580">
    <property type="entry name" value="OXIDOREDUCTASE GLYR1-RELATED"/>
    <property type="match status" value="1"/>
</dbReference>
<dbReference type="Proteomes" id="UP000568106">
    <property type="component" value="Unassembled WGS sequence"/>
</dbReference>
<dbReference type="Pfam" id="PF03446">
    <property type="entry name" value="NAD_binding_2"/>
    <property type="match status" value="1"/>
</dbReference>
<evidence type="ECO:0000259" key="4">
    <source>
        <dbReference type="Pfam" id="PF03446"/>
    </source>
</evidence>
<feature type="domain" description="6-phosphogluconate dehydrogenase NADP-binding" evidence="4">
    <location>
        <begin position="4"/>
        <end position="162"/>
    </location>
</feature>
<dbReference type="GO" id="GO:0016491">
    <property type="term" value="F:oxidoreductase activity"/>
    <property type="evidence" value="ECO:0007669"/>
    <property type="project" value="UniProtKB-KW"/>
</dbReference>
<proteinExistence type="predicted"/>
<keyword evidence="7" id="KW-1185">Reference proteome</keyword>
<protein>
    <submittedName>
        <fullName evidence="6">3-hydroxyisobutyrate dehydrogenase-like beta-hydroxyacid dehydrogenase</fullName>
    </submittedName>
</protein>
<dbReference type="EMBL" id="JACHDY010000007">
    <property type="protein sequence ID" value="MBB5319245.1"/>
    <property type="molecule type" value="Genomic_DNA"/>
</dbReference>
<keyword evidence="2" id="KW-0520">NAD</keyword>
<evidence type="ECO:0000256" key="3">
    <source>
        <dbReference type="PIRSR" id="PIRSR000103-1"/>
    </source>
</evidence>
<dbReference type="GO" id="GO:0016054">
    <property type="term" value="P:organic acid catabolic process"/>
    <property type="evidence" value="ECO:0007669"/>
    <property type="project" value="UniProtKB-ARBA"/>
</dbReference>
<dbReference type="InterPro" id="IPR051265">
    <property type="entry name" value="HIBADH-related_NP60_sf"/>
</dbReference>
<dbReference type="InterPro" id="IPR013328">
    <property type="entry name" value="6PGD_dom2"/>
</dbReference>
<dbReference type="PIRSF" id="PIRSF000103">
    <property type="entry name" value="HIBADH"/>
    <property type="match status" value="1"/>
</dbReference>
<keyword evidence="1" id="KW-0560">Oxidoreductase</keyword>
<dbReference type="SUPFAM" id="SSF51735">
    <property type="entry name" value="NAD(P)-binding Rossmann-fold domains"/>
    <property type="match status" value="1"/>
</dbReference>
<accession>A0A7W8IMJ7</accession>
<dbReference type="GO" id="GO:0051287">
    <property type="term" value="F:NAD binding"/>
    <property type="evidence" value="ECO:0007669"/>
    <property type="project" value="InterPro"/>
</dbReference>
<gene>
    <name evidence="6" type="ORF">HDF09_003951</name>
</gene>
<dbReference type="PROSITE" id="PS00895">
    <property type="entry name" value="3_HYDROXYISOBUT_DH"/>
    <property type="match status" value="1"/>
</dbReference>
<dbReference type="Gene3D" id="1.10.1040.10">
    <property type="entry name" value="N-(1-d-carboxylethyl)-l-norvaline Dehydrogenase, domain 2"/>
    <property type="match status" value="1"/>
</dbReference>
<dbReference type="InterPro" id="IPR002204">
    <property type="entry name" value="3-OH-isobutyrate_DH-rel_CS"/>
</dbReference>
<evidence type="ECO:0000256" key="2">
    <source>
        <dbReference type="ARBA" id="ARBA00023027"/>
    </source>
</evidence>
<feature type="domain" description="3-hydroxyisobutyrate dehydrogenase-like NAD-binding" evidence="5">
    <location>
        <begin position="169"/>
        <end position="282"/>
    </location>
</feature>